<organism evidence="1 2">
    <name type="scientific">Candidatus Faecalibacterium faecipullorum</name>
    <dbReference type="NCBI Taxonomy" id="2838578"/>
    <lineage>
        <taxon>Bacteria</taxon>
        <taxon>Bacillati</taxon>
        <taxon>Bacillota</taxon>
        <taxon>Clostridia</taxon>
        <taxon>Eubacteriales</taxon>
        <taxon>Oscillospiraceae</taxon>
        <taxon>Faecalibacterium</taxon>
    </lineage>
</organism>
<evidence type="ECO:0008006" key="3">
    <source>
        <dbReference type="Google" id="ProtNLM"/>
    </source>
</evidence>
<reference evidence="1" key="1">
    <citation type="journal article" date="2021" name="PeerJ">
        <title>Extensive microbial diversity within the chicken gut microbiome revealed by metagenomics and culture.</title>
        <authorList>
            <person name="Gilroy R."/>
            <person name="Ravi A."/>
            <person name="Getino M."/>
            <person name="Pursley I."/>
            <person name="Horton D.L."/>
            <person name="Alikhan N.F."/>
            <person name="Baker D."/>
            <person name="Gharbi K."/>
            <person name="Hall N."/>
            <person name="Watson M."/>
            <person name="Adriaenssens E.M."/>
            <person name="Foster-Nyarko E."/>
            <person name="Jarju S."/>
            <person name="Secka A."/>
            <person name="Antonio M."/>
            <person name="Oren A."/>
            <person name="Chaudhuri R.R."/>
            <person name="La Ragione R."/>
            <person name="Hildebrand F."/>
            <person name="Pallen M.J."/>
        </authorList>
    </citation>
    <scope>NUCLEOTIDE SEQUENCE</scope>
    <source>
        <strain evidence="1">ChiHjej9B8-13557</strain>
    </source>
</reference>
<comment type="caution">
    <text evidence="1">The sequence shown here is derived from an EMBL/GenBank/DDBJ whole genome shotgun (WGS) entry which is preliminary data.</text>
</comment>
<accession>A0A9D2MHV8</accession>
<protein>
    <recommendedName>
        <fullName evidence="3">GLUG domain-containing protein</fullName>
    </recommendedName>
</protein>
<gene>
    <name evidence="1" type="ORF">H9771_09190</name>
</gene>
<dbReference type="AlphaFoldDB" id="A0A9D2MHV8"/>
<dbReference type="Gene3D" id="2.160.20.110">
    <property type="match status" value="1"/>
</dbReference>
<dbReference type="Proteomes" id="UP000824211">
    <property type="component" value="Unassembled WGS sequence"/>
</dbReference>
<sequence length="156" mass="15560">GSFITNCTVTNGKTTASASAFSSYAGGITGENTDGILNNCNVTGGEIRSSSKRSNFAGGIAGNSITEDPDDFLTASIDTCTVSDAKVVSNNDSSYVGGIAGNLNGGGLSQCAVNRTTLRTSGGGPTVGDLTGNFVGGILRFCQVDGQFVPDTSIGP</sequence>
<evidence type="ECO:0000313" key="2">
    <source>
        <dbReference type="Proteomes" id="UP000824211"/>
    </source>
</evidence>
<reference evidence="1" key="2">
    <citation type="submission" date="2021-04" db="EMBL/GenBank/DDBJ databases">
        <authorList>
            <person name="Gilroy R."/>
        </authorList>
    </citation>
    <scope>NUCLEOTIDE SEQUENCE</scope>
    <source>
        <strain evidence="1">ChiHjej9B8-13557</strain>
    </source>
</reference>
<dbReference type="EMBL" id="DWXX01000173">
    <property type="protein sequence ID" value="HJB59808.1"/>
    <property type="molecule type" value="Genomic_DNA"/>
</dbReference>
<evidence type="ECO:0000313" key="1">
    <source>
        <dbReference type="EMBL" id="HJB59808.1"/>
    </source>
</evidence>
<proteinExistence type="predicted"/>
<feature type="non-terminal residue" evidence="1">
    <location>
        <position position="1"/>
    </location>
</feature>
<name>A0A9D2MHV8_9FIRM</name>